<feature type="domain" description="Serine-threonine/tyrosine-protein kinase catalytic" evidence="1">
    <location>
        <begin position="1"/>
        <end position="64"/>
    </location>
</feature>
<comment type="caution">
    <text evidence="2">The sequence shown here is derived from an EMBL/GenBank/DDBJ whole genome shotgun (WGS) entry which is preliminary data.</text>
</comment>
<protein>
    <recommendedName>
        <fullName evidence="1">Serine-threonine/tyrosine-protein kinase catalytic domain-containing protein</fullName>
    </recommendedName>
</protein>
<accession>A0A016UIH5</accession>
<dbReference type="SUPFAM" id="SSF56112">
    <property type="entry name" value="Protein kinase-like (PK-like)"/>
    <property type="match status" value="1"/>
</dbReference>
<evidence type="ECO:0000259" key="1">
    <source>
        <dbReference type="Pfam" id="PF07714"/>
    </source>
</evidence>
<evidence type="ECO:0000313" key="2">
    <source>
        <dbReference type="EMBL" id="EYC14686.1"/>
    </source>
</evidence>
<dbReference type="Pfam" id="PF07714">
    <property type="entry name" value="PK_Tyr_Ser-Thr"/>
    <property type="match status" value="1"/>
</dbReference>
<name>A0A016UIH5_9BILA</name>
<dbReference type="Gene3D" id="1.10.510.10">
    <property type="entry name" value="Transferase(Phosphotransferase) domain 1"/>
    <property type="match status" value="1"/>
</dbReference>
<gene>
    <name evidence="2" type="primary">Acey_s0039.g104</name>
    <name evidence="2" type="ORF">Y032_0039g104</name>
</gene>
<dbReference type="EMBL" id="JARK01001375">
    <property type="protein sequence ID" value="EYC14686.1"/>
    <property type="molecule type" value="Genomic_DNA"/>
</dbReference>
<proteinExistence type="predicted"/>
<dbReference type="OrthoDB" id="3256376at2759"/>
<evidence type="ECO:0000313" key="3">
    <source>
        <dbReference type="Proteomes" id="UP000024635"/>
    </source>
</evidence>
<dbReference type="Proteomes" id="UP000024635">
    <property type="component" value="Unassembled WGS sequence"/>
</dbReference>
<organism evidence="2 3">
    <name type="scientific">Ancylostoma ceylanicum</name>
    <dbReference type="NCBI Taxonomy" id="53326"/>
    <lineage>
        <taxon>Eukaryota</taxon>
        <taxon>Metazoa</taxon>
        <taxon>Ecdysozoa</taxon>
        <taxon>Nematoda</taxon>
        <taxon>Chromadorea</taxon>
        <taxon>Rhabditida</taxon>
        <taxon>Rhabditina</taxon>
        <taxon>Rhabditomorpha</taxon>
        <taxon>Strongyloidea</taxon>
        <taxon>Ancylostomatidae</taxon>
        <taxon>Ancylostomatinae</taxon>
        <taxon>Ancylostoma</taxon>
    </lineage>
</organism>
<keyword evidence="3" id="KW-1185">Reference proteome</keyword>
<reference evidence="3" key="1">
    <citation type="journal article" date="2015" name="Nat. Genet.">
        <title>The genome and transcriptome of the zoonotic hookworm Ancylostoma ceylanicum identify infection-specific gene families.</title>
        <authorList>
            <person name="Schwarz E.M."/>
            <person name="Hu Y."/>
            <person name="Antoshechkin I."/>
            <person name="Miller M.M."/>
            <person name="Sternberg P.W."/>
            <person name="Aroian R.V."/>
        </authorList>
    </citation>
    <scope>NUCLEOTIDE SEQUENCE</scope>
    <source>
        <strain evidence="3">HY135</strain>
    </source>
</reference>
<dbReference type="InterPro" id="IPR001245">
    <property type="entry name" value="Ser-Thr/Tyr_kinase_cat_dom"/>
</dbReference>
<dbReference type="InterPro" id="IPR011009">
    <property type="entry name" value="Kinase-like_dom_sf"/>
</dbReference>
<dbReference type="AlphaFoldDB" id="A0A016UIH5"/>
<sequence>MWEVFQLPYHIPYREWDADEVYQNVVDGSYRLSPQDNMPSDVAALFRECIAEPQMRPTFKSIVLFLKACLKGSTAEEQ</sequence>
<dbReference type="GO" id="GO:0004672">
    <property type="term" value="F:protein kinase activity"/>
    <property type="evidence" value="ECO:0007669"/>
    <property type="project" value="InterPro"/>
</dbReference>